<evidence type="ECO:0000256" key="1">
    <source>
        <dbReference type="ARBA" id="ARBA00004514"/>
    </source>
</evidence>
<comment type="similarity">
    <text evidence="6">Belongs to the bacillales FliT family.</text>
</comment>
<keyword evidence="8" id="KW-0282">Flagellum</keyword>
<evidence type="ECO:0000313" key="8">
    <source>
        <dbReference type="EMBL" id="MFC0272199.1"/>
    </source>
</evidence>
<gene>
    <name evidence="8" type="ORF">ACFFIX_12210</name>
</gene>
<evidence type="ECO:0000256" key="4">
    <source>
        <dbReference type="ARBA" id="ARBA00023186"/>
    </source>
</evidence>
<dbReference type="RefSeq" id="WP_378934281.1">
    <property type="nucleotide sequence ID" value="NZ_JBHLVO010000009.1"/>
</dbReference>
<keyword evidence="4" id="KW-0143">Chaperone</keyword>
<keyword evidence="8" id="KW-0966">Cell projection</keyword>
<evidence type="ECO:0000256" key="5">
    <source>
        <dbReference type="ARBA" id="ARBA00093765"/>
    </source>
</evidence>
<dbReference type="Proteomes" id="UP001589854">
    <property type="component" value="Unassembled WGS sequence"/>
</dbReference>
<dbReference type="Pfam" id="PF05400">
    <property type="entry name" value="FliT"/>
    <property type="match status" value="1"/>
</dbReference>
<evidence type="ECO:0000256" key="7">
    <source>
        <dbReference type="ARBA" id="ARBA00093797"/>
    </source>
</evidence>
<reference evidence="8 9" key="1">
    <citation type="submission" date="2024-09" db="EMBL/GenBank/DDBJ databases">
        <authorList>
            <person name="Sun Q."/>
            <person name="Mori K."/>
        </authorList>
    </citation>
    <scope>NUCLEOTIDE SEQUENCE [LARGE SCALE GENOMIC DNA]</scope>
    <source>
        <strain evidence="8 9">CCM 7228</strain>
    </source>
</reference>
<sequence length="116" mass="13733">MSAVQAVYQITEKLVKLVETDSKREKRDKIIDSITSHLDKREELVHQLKPPYTKEEEQQMKQVISWNELITKQFFALKDQVKKDITQLKNTKSSANKYVNPYQNATVDGRFYDKRK</sequence>
<comment type="caution">
    <text evidence="8">The sequence shown here is derived from an EMBL/GenBank/DDBJ whole genome shotgun (WGS) entry which is preliminary data.</text>
</comment>
<keyword evidence="9" id="KW-1185">Reference proteome</keyword>
<evidence type="ECO:0000256" key="2">
    <source>
        <dbReference type="ARBA" id="ARBA00022490"/>
    </source>
</evidence>
<name>A0ABV6GG96_9BACI</name>
<evidence type="ECO:0000313" key="9">
    <source>
        <dbReference type="Proteomes" id="UP001589854"/>
    </source>
</evidence>
<evidence type="ECO:0000256" key="6">
    <source>
        <dbReference type="ARBA" id="ARBA00093785"/>
    </source>
</evidence>
<dbReference type="InterPro" id="IPR008622">
    <property type="entry name" value="FliT"/>
</dbReference>
<accession>A0ABV6GG96</accession>
<comment type="subcellular location">
    <subcellularLocation>
        <location evidence="1">Cytoplasm</location>
        <location evidence="1">Cytosol</location>
    </subcellularLocation>
</comment>
<keyword evidence="3" id="KW-1005">Bacterial flagellum biogenesis</keyword>
<keyword evidence="8" id="KW-0969">Cilium</keyword>
<comment type="function">
    <text evidence="5">May act as an export chaperone for the filament capping protein FliD.</text>
</comment>
<keyword evidence="2" id="KW-0963">Cytoplasm</keyword>
<evidence type="ECO:0000256" key="3">
    <source>
        <dbReference type="ARBA" id="ARBA00022795"/>
    </source>
</evidence>
<organism evidence="8 9">
    <name type="scientific">Metabacillus herbersteinensis</name>
    <dbReference type="NCBI Taxonomy" id="283816"/>
    <lineage>
        <taxon>Bacteria</taxon>
        <taxon>Bacillati</taxon>
        <taxon>Bacillota</taxon>
        <taxon>Bacilli</taxon>
        <taxon>Bacillales</taxon>
        <taxon>Bacillaceae</taxon>
        <taxon>Metabacillus</taxon>
    </lineage>
</organism>
<dbReference type="EMBL" id="JBHLVO010000009">
    <property type="protein sequence ID" value="MFC0272199.1"/>
    <property type="molecule type" value="Genomic_DNA"/>
</dbReference>
<proteinExistence type="inferred from homology"/>
<protein>
    <recommendedName>
        <fullName evidence="7">Flagellar protein FliT</fullName>
    </recommendedName>
</protein>